<dbReference type="Proteomes" id="UP000054526">
    <property type="component" value="Unassembled WGS sequence"/>
</dbReference>
<evidence type="ECO:0000313" key="2">
    <source>
        <dbReference type="Proteomes" id="UP000054526"/>
    </source>
</evidence>
<reference evidence="1 2" key="1">
    <citation type="submission" date="2014-12" db="EMBL/GenBank/DDBJ databases">
        <title>Draft genome sequence of Cohnella kolymensis strain B-2846.</title>
        <authorList>
            <person name="Karlyshev A.V."/>
            <person name="Kudryashova E.B."/>
        </authorList>
    </citation>
    <scope>NUCLEOTIDE SEQUENCE [LARGE SCALE GENOMIC DNA]</scope>
    <source>
        <strain evidence="1 2">VKM B-2846</strain>
    </source>
</reference>
<organism evidence="1 2">
    <name type="scientific">Cohnella kolymensis</name>
    <dbReference type="NCBI Taxonomy" id="1590652"/>
    <lineage>
        <taxon>Bacteria</taxon>
        <taxon>Bacillati</taxon>
        <taxon>Bacillota</taxon>
        <taxon>Bacilli</taxon>
        <taxon>Bacillales</taxon>
        <taxon>Paenibacillaceae</taxon>
        <taxon>Cohnella</taxon>
    </lineage>
</organism>
<keyword evidence="2" id="KW-1185">Reference proteome</keyword>
<accession>A0ABR5A2E3</accession>
<comment type="caution">
    <text evidence="1">The sequence shown here is derived from an EMBL/GenBank/DDBJ whole genome shotgun (WGS) entry which is preliminary data.</text>
</comment>
<gene>
    <name evidence="1" type="ORF">SD71_16205</name>
</gene>
<dbReference type="EMBL" id="JXAL01000024">
    <property type="protein sequence ID" value="KIL35166.1"/>
    <property type="molecule type" value="Genomic_DNA"/>
</dbReference>
<protein>
    <submittedName>
        <fullName evidence="1">Uncharacterized protein</fullName>
    </submittedName>
</protein>
<name>A0ABR5A2E3_9BACL</name>
<sequence length="261" mass="28386">MNPLVFDGVGTLWAHDLQGNLKFIDEKINKVTFQAQLDWQKVMGGDSGYAFHYTAQDLADKVSIEVPRFSPALAELSQGAETVEGAVKFDESEEGILDPVNGYTVKAPTTFGGTFVETSDEVYLKDANGKLTKLERAAAAPTAAQYAITVAGKITSEASNNNKNIIVIFKWSKTNGTRTGLSGTRRPKPFKLVHRFKLLDDKSGQEVPCQLTIWKALGGGTLDISQERKKPNVNNMSVEIMEPGITADNPNGYAAELIFGI</sequence>
<proteinExistence type="predicted"/>
<evidence type="ECO:0000313" key="1">
    <source>
        <dbReference type="EMBL" id="KIL35166.1"/>
    </source>
</evidence>
<dbReference type="RefSeq" id="WP_041065281.1">
    <property type="nucleotide sequence ID" value="NZ_JXAL01000024.1"/>
</dbReference>